<reference evidence="11 12" key="1">
    <citation type="submission" date="2015-09" db="EMBL/GenBank/DDBJ databases">
        <title>Genome sequence, genome mining and natural product profiling of a biocontrol bacterium Streptomyces malaysiensis F913.</title>
        <authorList>
            <person name="Xu Y."/>
            <person name="Wei J."/>
            <person name="Xie J."/>
            <person name="Li T."/>
            <person name="Zhou Z."/>
        </authorList>
    </citation>
    <scope>NUCLEOTIDE SEQUENCE [LARGE SCALE GENOMIC DNA]</scope>
    <source>
        <strain evidence="11 12">F913</strain>
    </source>
</reference>
<evidence type="ECO:0000256" key="1">
    <source>
        <dbReference type="ARBA" id="ARBA00004651"/>
    </source>
</evidence>
<organism evidence="11 12">
    <name type="scientific">Streptomyces malaysiensis</name>
    <dbReference type="NCBI Taxonomy" id="92644"/>
    <lineage>
        <taxon>Bacteria</taxon>
        <taxon>Bacillati</taxon>
        <taxon>Actinomycetota</taxon>
        <taxon>Actinomycetes</taxon>
        <taxon>Kitasatosporales</taxon>
        <taxon>Streptomycetaceae</taxon>
        <taxon>Streptomyces</taxon>
        <taxon>Streptomyces violaceusniger group</taxon>
    </lineage>
</organism>
<keyword evidence="2" id="KW-1003">Cell membrane</keyword>
<feature type="region of interest" description="Disordered" evidence="9">
    <location>
        <begin position="403"/>
        <end position="433"/>
    </location>
</feature>
<dbReference type="PANTHER" id="PTHR13037">
    <property type="entry name" value="FORMIN"/>
    <property type="match status" value="1"/>
</dbReference>
<evidence type="ECO:0000256" key="7">
    <source>
        <dbReference type="ARBA" id="ARBA00023136"/>
    </source>
</evidence>
<feature type="transmembrane region" description="Helical" evidence="10">
    <location>
        <begin position="634"/>
        <end position="654"/>
    </location>
</feature>
<feature type="transmembrane region" description="Helical" evidence="10">
    <location>
        <begin position="550"/>
        <end position="568"/>
    </location>
</feature>
<protein>
    <recommendedName>
        <fullName evidence="13">DUF2029 domain-containing protein</fullName>
    </recommendedName>
</protein>
<evidence type="ECO:0000313" key="11">
    <source>
        <dbReference type="EMBL" id="PNG92231.1"/>
    </source>
</evidence>
<keyword evidence="3" id="KW-0945">Host-virus interaction</keyword>
<feature type="region of interest" description="Disordered" evidence="9">
    <location>
        <begin position="170"/>
        <end position="244"/>
    </location>
</feature>
<feature type="compositionally biased region" description="Basic and acidic residues" evidence="9">
    <location>
        <begin position="223"/>
        <end position="233"/>
    </location>
</feature>
<keyword evidence="4" id="KW-0808">Transferase</keyword>
<evidence type="ECO:0000256" key="8">
    <source>
        <dbReference type="ARBA" id="ARBA00024033"/>
    </source>
</evidence>
<dbReference type="AlphaFoldDB" id="A0A2J7YW32"/>
<dbReference type="InterPro" id="IPR018584">
    <property type="entry name" value="GT87"/>
</dbReference>
<gene>
    <name evidence="11" type="ORF">SMF913_27696</name>
</gene>
<evidence type="ECO:0000256" key="4">
    <source>
        <dbReference type="ARBA" id="ARBA00022679"/>
    </source>
</evidence>
<dbReference type="EMBL" id="LJIW01000002">
    <property type="protein sequence ID" value="PNG92231.1"/>
    <property type="molecule type" value="Genomic_DNA"/>
</dbReference>
<feature type="compositionally biased region" description="Low complexity" evidence="9">
    <location>
        <begin position="663"/>
        <end position="705"/>
    </location>
</feature>
<feature type="transmembrane region" description="Helical" evidence="10">
    <location>
        <begin position="580"/>
        <end position="607"/>
    </location>
</feature>
<proteinExistence type="inferred from homology"/>
<feature type="compositionally biased region" description="Basic and acidic residues" evidence="9">
    <location>
        <begin position="173"/>
        <end position="203"/>
    </location>
</feature>
<evidence type="ECO:0008006" key="13">
    <source>
        <dbReference type="Google" id="ProtNLM"/>
    </source>
</evidence>
<feature type="region of interest" description="Disordered" evidence="9">
    <location>
        <begin position="1"/>
        <end position="41"/>
    </location>
</feature>
<evidence type="ECO:0000313" key="12">
    <source>
        <dbReference type="Proteomes" id="UP000236520"/>
    </source>
</evidence>
<feature type="transmembrane region" description="Helical" evidence="10">
    <location>
        <begin position="482"/>
        <end position="505"/>
    </location>
</feature>
<feature type="region of interest" description="Disordered" evidence="9">
    <location>
        <begin position="663"/>
        <end position="714"/>
    </location>
</feature>
<dbReference type="PANTHER" id="PTHR13037:SF24">
    <property type="entry name" value="POLYCOMB PROTEIN PCL-RELATED"/>
    <property type="match status" value="1"/>
</dbReference>
<feature type="transmembrane region" description="Helical" evidence="10">
    <location>
        <begin position="277"/>
        <end position="298"/>
    </location>
</feature>
<dbReference type="GO" id="GO:0005886">
    <property type="term" value="C:plasma membrane"/>
    <property type="evidence" value="ECO:0007669"/>
    <property type="project" value="UniProtKB-SubCell"/>
</dbReference>
<feature type="transmembrane region" description="Helical" evidence="10">
    <location>
        <begin position="104"/>
        <end position="122"/>
    </location>
</feature>
<dbReference type="Pfam" id="PF09594">
    <property type="entry name" value="GT87"/>
    <property type="match status" value="1"/>
</dbReference>
<keyword evidence="7 10" id="KW-0472">Membrane</keyword>
<feature type="transmembrane region" description="Helical" evidence="10">
    <location>
        <begin position="45"/>
        <end position="66"/>
    </location>
</feature>
<sequence>MPDQRSGPGPRPPDRDRLAPPPDSTDEHPAEPPDPPSRARTAHPWIAPIALATLLGSLVAVLALTFRGDDFHTAPGALSLRYAIAWALFAAAAWTVRRLGARQAAVFVLVGGAAVAATGLLAPPRTSTDAYRYAWDGRVQAAGISPYDYAPEDPALASLRDHWLFPKGPACHGPDRAPVRPAPERPKAERPEGRHPEARRPTPERAAPGRLIPGGPALGGTHPRADPAPDHAHSAPGSAEPQCTRLNRPSVHTIYPPAAEGYFLLVHRSAPSGSTLLPLQTGGALLSVATTVVLLAAARRRRDPRLPTARAALWAWCPAVPVEAVNNAHVDALGVLLTVAGLIAVPRRRALGGALLGAATAAKLLPAVALPGALSGVLARATKPGEPHTAARRTTARRTVLEKFRSTGPGRPAPAESPPPPPPREGAGSPAPAASRIRRAAAVVLPRAAVLRPATSVSRPTVSFNRPTASAVRPATSFIRPAASAVLPVAAAAAVVALGYLPYVLLSRSSVLGYLTGYVAEEGYETGSAAADDKNRYALLRLLHPGPETWALPVVAAVLLAVVGWVLLRGDPQRPWRGALVVTGTAFLLMTPGYPWYALLVVALVALDGRWEWLGVPLAGVAQYVTARAVDDGAWVGTLGYAVACAAVMAGWALRALRAPRAASASRPPRPPAGTAKTTGTAETARTAEAADAATPGSPPGSAATRPRRRRARR</sequence>
<evidence type="ECO:0000256" key="3">
    <source>
        <dbReference type="ARBA" id="ARBA00022581"/>
    </source>
</evidence>
<keyword evidence="12" id="KW-1185">Reference proteome</keyword>
<accession>A0A2J7YW32</accession>
<feature type="transmembrane region" description="Helical" evidence="10">
    <location>
        <begin position="78"/>
        <end position="97"/>
    </location>
</feature>
<evidence type="ECO:0000256" key="5">
    <source>
        <dbReference type="ARBA" id="ARBA00022692"/>
    </source>
</evidence>
<comment type="similarity">
    <text evidence="8">Belongs to the glycosyltransferase 87 family.</text>
</comment>
<keyword evidence="5 10" id="KW-0812">Transmembrane</keyword>
<keyword evidence="6 10" id="KW-1133">Transmembrane helix</keyword>
<comment type="caution">
    <text evidence="11">The sequence shown here is derived from an EMBL/GenBank/DDBJ whole genome shotgun (WGS) entry which is preliminary data.</text>
</comment>
<name>A0A2J7YW32_STRMQ</name>
<comment type="subcellular location">
    <subcellularLocation>
        <location evidence="1">Cell membrane</location>
        <topology evidence="1">Multi-pass membrane protein</topology>
    </subcellularLocation>
</comment>
<evidence type="ECO:0000256" key="10">
    <source>
        <dbReference type="SAM" id="Phobius"/>
    </source>
</evidence>
<evidence type="ECO:0000256" key="2">
    <source>
        <dbReference type="ARBA" id="ARBA00022475"/>
    </source>
</evidence>
<evidence type="ECO:0000256" key="6">
    <source>
        <dbReference type="ARBA" id="ARBA00022989"/>
    </source>
</evidence>
<dbReference type="Proteomes" id="UP000236520">
    <property type="component" value="Unassembled WGS sequence"/>
</dbReference>
<dbReference type="GO" id="GO:0016758">
    <property type="term" value="F:hexosyltransferase activity"/>
    <property type="evidence" value="ECO:0007669"/>
    <property type="project" value="InterPro"/>
</dbReference>
<feature type="compositionally biased region" description="Pro residues" evidence="9">
    <location>
        <begin position="411"/>
        <end position="424"/>
    </location>
</feature>
<evidence type="ECO:0000256" key="9">
    <source>
        <dbReference type="SAM" id="MobiDB-lite"/>
    </source>
</evidence>